<keyword evidence="1" id="KW-1133">Transmembrane helix</keyword>
<gene>
    <name evidence="2" type="ORF">JIP62_12230</name>
</gene>
<keyword evidence="1" id="KW-0812">Transmembrane</keyword>
<dbReference type="InterPro" id="IPR018723">
    <property type="entry name" value="DUF2254_membrane"/>
</dbReference>
<dbReference type="Proteomes" id="UP000595448">
    <property type="component" value="Chromosome"/>
</dbReference>
<feature type="transmembrane region" description="Helical" evidence="1">
    <location>
        <begin position="21"/>
        <end position="40"/>
    </location>
</feature>
<protein>
    <submittedName>
        <fullName evidence="2">DUF2254 domain-containing protein</fullName>
    </submittedName>
</protein>
<evidence type="ECO:0000313" key="2">
    <source>
        <dbReference type="EMBL" id="QQQ18070.1"/>
    </source>
</evidence>
<dbReference type="RefSeq" id="WP_201102445.1">
    <property type="nucleotide sequence ID" value="NZ_CP067977.1"/>
</dbReference>
<feature type="transmembrane region" description="Helical" evidence="1">
    <location>
        <begin position="132"/>
        <end position="151"/>
    </location>
</feature>
<feature type="transmembrane region" description="Helical" evidence="1">
    <location>
        <begin position="55"/>
        <end position="82"/>
    </location>
</feature>
<evidence type="ECO:0000256" key="1">
    <source>
        <dbReference type="SAM" id="Phobius"/>
    </source>
</evidence>
<accession>A0ABX7BKW7</accession>
<evidence type="ECO:0000313" key="3">
    <source>
        <dbReference type="Proteomes" id="UP000595448"/>
    </source>
</evidence>
<sequence length="406" mass="43827">MNRWRYYWRVLSTQIWFRAGLYAGFGVAAALTAALVAPLVPREVADRLGGESVEAILTILASSLLAVATFSLGAWVSAYTAVSQAASPRVAVLITSDESTQKALATFVGAFLYAVVAVTAIHARFYGAEGRAVLYLTSLAVVCLVAFRLLAWMSRLSNLARVGHMIELVEQRTADCLASQPPTPAPPPVEGEIFEAPATGYIQNIDLPHLQRLAEEKDGRIEILAPVGSFRRRGEPLGRISFGKPDEKTTETLQSAFSIARTRTFDQDPRFGLIVLGEIAARALSPGINDPGTAAEVAGVAVRLLDNWARRADPEADANAQNDRVTRPSLDPQVLIQDVFGPIIRYGLDDPIVAIRVQKGLQSLAACQSAVSDAARSLALEAAERAREGLHPADRRRFDAQFAGRD</sequence>
<proteinExistence type="predicted"/>
<feature type="transmembrane region" description="Helical" evidence="1">
    <location>
        <begin position="103"/>
        <end position="126"/>
    </location>
</feature>
<name>A0ABX7BKW7_9CAUL</name>
<dbReference type="EMBL" id="CP067977">
    <property type="protein sequence ID" value="QQQ18070.1"/>
    <property type="molecule type" value="Genomic_DNA"/>
</dbReference>
<keyword evidence="1" id="KW-0472">Membrane</keyword>
<organism evidence="2 3">
    <name type="scientific">Brevundimonas vitisensis</name>
    <dbReference type="NCBI Taxonomy" id="2800818"/>
    <lineage>
        <taxon>Bacteria</taxon>
        <taxon>Pseudomonadati</taxon>
        <taxon>Pseudomonadota</taxon>
        <taxon>Alphaproteobacteria</taxon>
        <taxon>Caulobacterales</taxon>
        <taxon>Caulobacteraceae</taxon>
        <taxon>Brevundimonas</taxon>
    </lineage>
</organism>
<keyword evidence="3" id="KW-1185">Reference proteome</keyword>
<reference evidence="2 3" key="1">
    <citation type="submission" date="2021-01" db="EMBL/GenBank/DDBJ databases">
        <title>Brevundimonas vitis sp. nov., an bacterium isolated from grape (Vitis vinifera).</title>
        <authorList>
            <person name="Jiang L."/>
            <person name="Lee J."/>
        </authorList>
    </citation>
    <scope>NUCLEOTIDE SEQUENCE [LARGE SCALE GENOMIC DNA]</scope>
    <source>
        <strain evidence="2 3">GRTSA-9</strain>
    </source>
</reference>
<dbReference type="Pfam" id="PF10011">
    <property type="entry name" value="DUF2254"/>
    <property type="match status" value="1"/>
</dbReference>